<dbReference type="PANTHER" id="PTHR45138">
    <property type="entry name" value="REGULATORY COMPONENTS OF SENSORY TRANSDUCTION SYSTEM"/>
    <property type="match status" value="1"/>
</dbReference>
<dbReference type="InterPro" id="IPR029787">
    <property type="entry name" value="Nucleotide_cyclase"/>
</dbReference>
<dbReference type="RefSeq" id="WP_139090340.1">
    <property type="nucleotide sequence ID" value="NZ_VDGE01000002.1"/>
</dbReference>
<keyword evidence="3" id="KW-1133">Transmembrane helix</keyword>
<keyword evidence="3" id="KW-0472">Membrane</keyword>
<dbReference type="GO" id="GO:0043709">
    <property type="term" value="P:cell adhesion involved in single-species biofilm formation"/>
    <property type="evidence" value="ECO:0007669"/>
    <property type="project" value="TreeGrafter"/>
</dbReference>
<reference evidence="5 6" key="1">
    <citation type="submission" date="2019-06" db="EMBL/GenBank/DDBJ databases">
        <title>Genome sequence of Janthinobacterium lividum UCD_MED1.</title>
        <authorList>
            <person name="De Leon M.E."/>
            <person name="Jospin G."/>
        </authorList>
    </citation>
    <scope>NUCLEOTIDE SEQUENCE [LARGE SCALE GENOMIC DNA]</scope>
    <source>
        <strain evidence="5 6">UCD_MED1</strain>
    </source>
</reference>
<dbReference type="InterPro" id="IPR043128">
    <property type="entry name" value="Rev_trsase/Diguanyl_cyclase"/>
</dbReference>
<feature type="domain" description="GGDEF" evidence="4">
    <location>
        <begin position="382"/>
        <end position="519"/>
    </location>
</feature>
<feature type="transmembrane region" description="Helical" evidence="3">
    <location>
        <begin position="21"/>
        <end position="42"/>
    </location>
</feature>
<evidence type="ECO:0000256" key="3">
    <source>
        <dbReference type="SAM" id="Phobius"/>
    </source>
</evidence>
<accession>A0A5C4NVM7</accession>
<organism evidence="5 6">
    <name type="scientific">Janthinobacterium lividum</name>
    <dbReference type="NCBI Taxonomy" id="29581"/>
    <lineage>
        <taxon>Bacteria</taxon>
        <taxon>Pseudomonadati</taxon>
        <taxon>Pseudomonadota</taxon>
        <taxon>Betaproteobacteria</taxon>
        <taxon>Burkholderiales</taxon>
        <taxon>Oxalobacteraceae</taxon>
        <taxon>Janthinobacterium</taxon>
    </lineage>
</organism>
<dbReference type="GO" id="GO:1902201">
    <property type="term" value="P:negative regulation of bacterial-type flagellum-dependent cell motility"/>
    <property type="evidence" value="ECO:0007669"/>
    <property type="project" value="TreeGrafter"/>
</dbReference>
<dbReference type="Pfam" id="PF00990">
    <property type="entry name" value="GGDEF"/>
    <property type="match status" value="1"/>
</dbReference>
<dbReference type="EMBL" id="VDGE01000002">
    <property type="protein sequence ID" value="TNC77518.1"/>
    <property type="molecule type" value="Genomic_DNA"/>
</dbReference>
<name>A0A5C4NVM7_9BURK</name>
<dbReference type="InterPro" id="IPR000160">
    <property type="entry name" value="GGDEF_dom"/>
</dbReference>
<dbReference type="InterPro" id="IPR054327">
    <property type="entry name" value="His-kinase-like_sensor"/>
</dbReference>
<evidence type="ECO:0000313" key="6">
    <source>
        <dbReference type="Proteomes" id="UP000305681"/>
    </source>
</evidence>
<evidence type="ECO:0000256" key="1">
    <source>
        <dbReference type="ARBA" id="ARBA00012528"/>
    </source>
</evidence>
<dbReference type="GO" id="GO:0005886">
    <property type="term" value="C:plasma membrane"/>
    <property type="evidence" value="ECO:0007669"/>
    <property type="project" value="TreeGrafter"/>
</dbReference>
<dbReference type="PANTHER" id="PTHR45138:SF9">
    <property type="entry name" value="DIGUANYLATE CYCLASE DGCM-RELATED"/>
    <property type="match status" value="1"/>
</dbReference>
<dbReference type="CDD" id="cd01949">
    <property type="entry name" value="GGDEF"/>
    <property type="match status" value="1"/>
</dbReference>
<dbReference type="InterPro" id="IPR050469">
    <property type="entry name" value="Diguanylate_Cyclase"/>
</dbReference>
<dbReference type="AlphaFoldDB" id="A0A5C4NVM7"/>
<dbReference type="CDD" id="cd12915">
    <property type="entry name" value="PDC2_DGC_like"/>
    <property type="match status" value="1"/>
</dbReference>
<evidence type="ECO:0000256" key="2">
    <source>
        <dbReference type="ARBA" id="ARBA00034247"/>
    </source>
</evidence>
<comment type="catalytic activity">
    <reaction evidence="2">
        <text>2 GTP = 3',3'-c-di-GMP + 2 diphosphate</text>
        <dbReference type="Rhea" id="RHEA:24898"/>
        <dbReference type="ChEBI" id="CHEBI:33019"/>
        <dbReference type="ChEBI" id="CHEBI:37565"/>
        <dbReference type="ChEBI" id="CHEBI:58805"/>
        <dbReference type="EC" id="2.7.7.65"/>
    </reaction>
</comment>
<dbReference type="Pfam" id="PF22588">
    <property type="entry name" value="dCache_1_like"/>
    <property type="match status" value="1"/>
</dbReference>
<dbReference type="SUPFAM" id="SSF55073">
    <property type="entry name" value="Nucleotide cyclase"/>
    <property type="match status" value="1"/>
</dbReference>
<dbReference type="SMART" id="SM00267">
    <property type="entry name" value="GGDEF"/>
    <property type="match status" value="1"/>
</dbReference>
<dbReference type="CDD" id="cd12914">
    <property type="entry name" value="PDC1_DGC_like"/>
    <property type="match status" value="1"/>
</dbReference>
<dbReference type="Gene3D" id="3.30.450.20">
    <property type="entry name" value="PAS domain"/>
    <property type="match status" value="2"/>
</dbReference>
<dbReference type="EC" id="2.7.7.65" evidence="1"/>
<dbReference type="NCBIfam" id="TIGR00254">
    <property type="entry name" value="GGDEF"/>
    <property type="match status" value="1"/>
</dbReference>
<dbReference type="PROSITE" id="PS50887">
    <property type="entry name" value="GGDEF"/>
    <property type="match status" value="1"/>
</dbReference>
<dbReference type="FunFam" id="3.30.70.270:FF:000001">
    <property type="entry name" value="Diguanylate cyclase domain protein"/>
    <property type="match status" value="1"/>
</dbReference>
<comment type="caution">
    <text evidence="5">The sequence shown here is derived from an EMBL/GenBank/DDBJ whole genome shotgun (WGS) entry which is preliminary data.</text>
</comment>
<evidence type="ECO:0000313" key="5">
    <source>
        <dbReference type="EMBL" id="TNC77518.1"/>
    </source>
</evidence>
<protein>
    <recommendedName>
        <fullName evidence="1">diguanylate cyclase</fullName>
        <ecNumber evidence="1">2.7.7.65</ecNumber>
    </recommendedName>
</protein>
<proteinExistence type="predicted"/>
<dbReference type="Proteomes" id="UP000305681">
    <property type="component" value="Unassembled WGS sequence"/>
</dbReference>
<gene>
    <name evidence="5" type="ORF">FHI69_09285</name>
</gene>
<keyword evidence="3" id="KW-0812">Transmembrane</keyword>
<dbReference type="Gene3D" id="3.30.70.270">
    <property type="match status" value="1"/>
</dbReference>
<dbReference type="GO" id="GO:0052621">
    <property type="term" value="F:diguanylate cyclase activity"/>
    <property type="evidence" value="ECO:0007669"/>
    <property type="project" value="UniProtKB-EC"/>
</dbReference>
<evidence type="ECO:0000259" key="4">
    <source>
        <dbReference type="PROSITE" id="PS50887"/>
    </source>
</evidence>
<sequence length="534" mass="58631">MTRSRSLPPRLLGAGFRGFSLLPLAISFVVLVCLSLLAIQLWTTLRAREGQLLEASRESANLAQSVAQHAYDTIKEADTVLVGLVERLETDGVAGLELARIHKLLVNRVAELPQLHGIFIYANDGSWLVNSQKTLLSNLNNSDRDYFKYHRTHADRGPYVGPPVRSKSTGHWIVTVSRRINLPDGSFGGVALATIDMNYFRLFYERFSIGKKGAIFIANGGGILLLRRPFDESLLGRDISKFPIFHDYLPKSPVGTAVVQSRVDGVTRINSYRRVEEYPLVVSAALSQDEVLASWRLDTMIQNTVGGVLVLLIAFIGYRVVRQIDLRVKSEAGLVEARNELEMINETLARLASQDGLTGLANRRHFDQSLLAEFSRAQREGSSLGLVLIDVDFFKQYNDIYGHVAGDECLRKIGKVVGYSMRRPGDLAARYGGEEMVILLPGTELPGALAVAEGVRQAVQSLGIEHSGSPPGVVTASVGVAAFIPMHQENRPVELVELADKALYKAKALGRNQVCYESSSEIAAEQAATAFAFR</sequence>